<dbReference type="InterPro" id="IPR037185">
    <property type="entry name" value="EmrE-like"/>
</dbReference>
<dbReference type="EMBL" id="CP034593">
    <property type="protein sequence ID" value="AZQ76978.1"/>
    <property type="molecule type" value="Genomic_DNA"/>
</dbReference>
<keyword evidence="5 8" id="KW-1133">Transmembrane helix</keyword>
<dbReference type="Pfam" id="PF00893">
    <property type="entry name" value="Multi_Drug_Res"/>
    <property type="match status" value="1"/>
</dbReference>
<proteinExistence type="inferred from homology"/>
<keyword evidence="6 8" id="KW-0472">Membrane</keyword>
<evidence type="ECO:0000256" key="6">
    <source>
        <dbReference type="ARBA" id="ARBA00023136"/>
    </source>
</evidence>
<dbReference type="InterPro" id="IPR045324">
    <property type="entry name" value="Small_multidrug_res"/>
</dbReference>
<dbReference type="Proteomes" id="UP000280344">
    <property type="component" value="Chromosome"/>
</dbReference>
<dbReference type="PANTHER" id="PTHR30561">
    <property type="entry name" value="SMR FAMILY PROTON-DEPENDENT DRUG EFFLUX TRANSPORTER SUGE"/>
    <property type="match status" value="1"/>
</dbReference>
<keyword evidence="4 7" id="KW-0812">Transmembrane</keyword>
<dbReference type="PANTHER" id="PTHR30561:SF0">
    <property type="entry name" value="GUANIDINIUM EXPORTER"/>
    <property type="match status" value="1"/>
</dbReference>
<evidence type="ECO:0000313" key="10">
    <source>
        <dbReference type="Proteomes" id="UP000280344"/>
    </source>
</evidence>
<evidence type="ECO:0000313" key="9">
    <source>
        <dbReference type="EMBL" id="AZQ76978.1"/>
    </source>
</evidence>
<dbReference type="Gene3D" id="1.10.3730.20">
    <property type="match status" value="1"/>
</dbReference>
<feature type="transmembrane region" description="Helical" evidence="8">
    <location>
        <begin position="82"/>
        <end position="103"/>
    </location>
</feature>
<gene>
    <name evidence="9" type="ORF">EJ997_06135</name>
</gene>
<evidence type="ECO:0000256" key="7">
    <source>
        <dbReference type="RuleBase" id="RU003942"/>
    </source>
</evidence>
<evidence type="ECO:0000256" key="4">
    <source>
        <dbReference type="ARBA" id="ARBA00022692"/>
    </source>
</evidence>
<keyword evidence="2" id="KW-0813">Transport</keyword>
<dbReference type="GO" id="GO:0005886">
    <property type="term" value="C:plasma membrane"/>
    <property type="evidence" value="ECO:0007669"/>
    <property type="project" value="UniProtKB-SubCell"/>
</dbReference>
<evidence type="ECO:0000256" key="8">
    <source>
        <dbReference type="SAM" id="Phobius"/>
    </source>
</evidence>
<dbReference type="AlphaFoldDB" id="A0A3S9PXC1"/>
<dbReference type="RefSeq" id="WP_126703783.1">
    <property type="nucleotide sequence ID" value="NZ_CP034593.1"/>
</dbReference>
<feature type="transmembrane region" description="Helical" evidence="8">
    <location>
        <begin position="58"/>
        <end position="76"/>
    </location>
</feature>
<dbReference type="KEGG" id="flh:EJ997_06135"/>
<dbReference type="InterPro" id="IPR000390">
    <property type="entry name" value="Small_drug/metabolite_transptr"/>
</dbReference>
<accession>A0A3S9PXC1</accession>
<comment type="subcellular location">
    <subcellularLocation>
        <location evidence="1 7">Cell membrane</location>
        <topology evidence="1 7">Multi-pass membrane protein</topology>
    </subcellularLocation>
</comment>
<dbReference type="SUPFAM" id="SSF103481">
    <property type="entry name" value="Multidrug resistance efflux transporter EmrE"/>
    <property type="match status" value="1"/>
</dbReference>
<sequence>MSWLVLILSGAFEAVWAGALDASDNFKKLKPSLLFLVTAPISVIGLAWAMIDLPTGTAYAVWVGIGASLTVIYSMYRGIEKATLARVGLLVLLIGCVAGLKAVS</sequence>
<evidence type="ECO:0000256" key="3">
    <source>
        <dbReference type="ARBA" id="ARBA00022475"/>
    </source>
</evidence>
<keyword evidence="3" id="KW-1003">Cell membrane</keyword>
<dbReference type="GO" id="GO:0022857">
    <property type="term" value="F:transmembrane transporter activity"/>
    <property type="evidence" value="ECO:0007669"/>
    <property type="project" value="InterPro"/>
</dbReference>
<dbReference type="OrthoDB" id="21828at2"/>
<keyword evidence="10" id="KW-1185">Reference proteome</keyword>
<evidence type="ECO:0000256" key="5">
    <source>
        <dbReference type="ARBA" id="ARBA00022989"/>
    </source>
</evidence>
<organism evidence="9 10">
    <name type="scientific">Flaviflexus ciconiae</name>
    <dbReference type="NCBI Taxonomy" id="2496867"/>
    <lineage>
        <taxon>Bacteria</taxon>
        <taxon>Bacillati</taxon>
        <taxon>Actinomycetota</taxon>
        <taxon>Actinomycetes</taxon>
        <taxon>Actinomycetales</taxon>
        <taxon>Actinomycetaceae</taxon>
        <taxon>Flaviflexus</taxon>
    </lineage>
</organism>
<feature type="transmembrane region" description="Helical" evidence="8">
    <location>
        <begin position="33"/>
        <end position="51"/>
    </location>
</feature>
<name>A0A3S9PXC1_9ACTO</name>
<comment type="similarity">
    <text evidence="7">Belongs to the drug/metabolite transporter (DMT) superfamily. Small multidrug resistance (SMR) (TC 2.A.7.1) family.</text>
</comment>
<reference evidence="9 10" key="1">
    <citation type="submission" date="2018-12" db="EMBL/GenBank/DDBJ databases">
        <title>Complete genome sequence of Flaviflexus sp. H23T48.</title>
        <authorList>
            <person name="Bae J.-W."/>
            <person name="Lee J.-Y."/>
        </authorList>
    </citation>
    <scope>NUCLEOTIDE SEQUENCE [LARGE SCALE GENOMIC DNA]</scope>
    <source>
        <strain evidence="9 10">H23T48</strain>
    </source>
</reference>
<evidence type="ECO:0000256" key="1">
    <source>
        <dbReference type="ARBA" id="ARBA00004651"/>
    </source>
</evidence>
<evidence type="ECO:0000256" key="2">
    <source>
        <dbReference type="ARBA" id="ARBA00022448"/>
    </source>
</evidence>
<protein>
    <submittedName>
        <fullName evidence="9">Multidrug efflux SMR transporter</fullName>
    </submittedName>
</protein>